<evidence type="ECO:0000313" key="1">
    <source>
        <dbReference type="EMBL" id="OGF92482.1"/>
    </source>
</evidence>
<comment type="caution">
    <text evidence="1">The sequence shown here is derived from an EMBL/GenBank/DDBJ whole genome shotgun (WGS) entry which is preliminary data.</text>
</comment>
<organism evidence="1 2">
    <name type="scientific">Candidatus Giovannonibacteria bacterium RIFCSPLOWO2_12_FULL_43_26</name>
    <dbReference type="NCBI Taxonomy" id="1798363"/>
    <lineage>
        <taxon>Bacteria</taxon>
        <taxon>Candidatus Giovannoniibacteriota</taxon>
    </lineage>
</organism>
<protein>
    <submittedName>
        <fullName evidence="1">Uncharacterized protein</fullName>
    </submittedName>
</protein>
<dbReference type="AlphaFoldDB" id="A0A1F5XX80"/>
<gene>
    <name evidence="1" type="ORF">A3H05_02575</name>
</gene>
<accession>A0A1F5XX80</accession>
<proteinExistence type="predicted"/>
<sequence>MKKNPICTILWRDAAYTFAKKLPKTPPKPRLTTGFIIRANKKFTFIATNVSFDNKTGRMSPVDGFIIPEKSILEFKKIGHYNEKK</sequence>
<reference evidence="1 2" key="1">
    <citation type="journal article" date="2016" name="Nat. Commun.">
        <title>Thousands of microbial genomes shed light on interconnected biogeochemical processes in an aquifer system.</title>
        <authorList>
            <person name="Anantharaman K."/>
            <person name="Brown C.T."/>
            <person name="Hug L.A."/>
            <person name="Sharon I."/>
            <person name="Castelle C.J."/>
            <person name="Probst A.J."/>
            <person name="Thomas B.C."/>
            <person name="Singh A."/>
            <person name="Wilkins M.J."/>
            <person name="Karaoz U."/>
            <person name="Brodie E.L."/>
            <person name="Williams K.H."/>
            <person name="Hubbard S.S."/>
            <person name="Banfield J.F."/>
        </authorList>
    </citation>
    <scope>NUCLEOTIDE SEQUENCE [LARGE SCALE GENOMIC DNA]</scope>
</reference>
<name>A0A1F5XX80_9BACT</name>
<dbReference type="Proteomes" id="UP000177334">
    <property type="component" value="Unassembled WGS sequence"/>
</dbReference>
<evidence type="ECO:0000313" key="2">
    <source>
        <dbReference type="Proteomes" id="UP000177334"/>
    </source>
</evidence>
<dbReference type="EMBL" id="MFIP01000009">
    <property type="protein sequence ID" value="OGF92482.1"/>
    <property type="molecule type" value="Genomic_DNA"/>
</dbReference>